<feature type="domain" description="Major facilitator superfamily (MFS) profile" evidence="3">
    <location>
        <begin position="54"/>
        <end position="453"/>
    </location>
</feature>
<feature type="transmembrane region" description="Helical" evidence="2">
    <location>
        <begin position="338"/>
        <end position="357"/>
    </location>
</feature>
<dbReference type="PROSITE" id="PS50850">
    <property type="entry name" value="MFS"/>
    <property type="match status" value="1"/>
</dbReference>
<accession>G3MSI8</accession>
<keyword evidence="2" id="KW-1133">Transmembrane helix</keyword>
<dbReference type="GO" id="GO:0008028">
    <property type="term" value="F:monocarboxylic acid transmembrane transporter activity"/>
    <property type="evidence" value="ECO:0007669"/>
    <property type="project" value="TreeGrafter"/>
</dbReference>
<dbReference type="InterPro" id="IPR011701">
    <property type="entry name" value="MFS"/>
</dbReference>
<feature type="transmembrane region" description="Helical" evidence="2">
    <location>
        <begin position="93"/>
        <end position="111"/>
    </location>
</feature>
<feature type="transmembrane region" description="Helical" evidence="2">
    <location>
        <begin position="399"/>
        <end position="417"/>
    </location>
</feature>
<dbReference type="SUPFAM" id="SSF103473">
    <property type="entry name" value="MFS general substrate transporter"/>
    <property type="match status" value="1"/>
</dbReference>
<feature type="transmembrane region" description="Helical" evidence="2">
    <location>
        <begin position="147"/>
        <end position="167"/>
    </location>
</feature>
<feature type="transmembrane region" description="Helical" evidence="2">
    <location>
        <begin position="179"/>
        <end position="197"/>
    </location>
</feature>
<evidence type="ECO:0000259" key="3">
    <source>
        <dbReference type="PROSITE" id="PS50850"/>
    </source>
</evidence>
<organism evidence="4">
    <name type="scientific">Amblyomma maculatum</name>
    <name type="common">Gulf Coast tick</name>
    <dbReference type="NCBI Taxonomy" id="34609"/>
    <lineage>
        <taxon>Eukaryota</taxon>
        <taxon>Metazoa</taxon>
        <taxon>Ecdysozoa</taxon>
        <taxon>Arthropoda</taxon>
        <taxon>Chelicerata</taxon>
        <taxon>Arachnida</taxon>
        <taxon>Acari</taxon>
        <taxon>Parasitiformes</taxon>
        <taxon>Ixodida</taxon>
        <taxon>Ixodoidea</taxon>
        <taxon>Ixodidae</taxon>
        <taxon>Amblyomminae</taxon>
        <taxon>Amblyomma</taxon>
    </lineage>
</organism>
<evidence type="ECO:0000313" key="4">
    <source>
        <dbReference type="EMBL" id="AEO36456.1"/>
    </source>
</evidence>
<feature type="transmembrane region" description="Helical" evidence="2">
    <location>
        <begin position="363"/>
        <end position="387"/>
    </location>
</feature>
<dbReference type="EMBL" id="JO844839">
    <property type="protein sequence ID" value="AEO36456.1"/>
    <property type="molecule type" value="mRNA"/>
</dbReference>
<dbReference type="Gene3D" id="1.20.1250.20">
    <property type="entry name" value="MFS general substrate transporter like domains"/>
    <property type="match status" value="1"/>
</dbReference>
<protein>
    <recommendedName>
        <fullName evidence="3">Major facilitator superfamily (MFS) profile domain-containing protein</fullName>
    </recommendedName>
</protein>
<dbReference type="PANTHER" id="PTHR11360">
    <property type="entry name" value="MONOCARBOXYLATE TRANSPORTER"/>
    <property type="match status" value="1"/>
</dbReference>
<dbReference type="GO" id="GO:0016020">
    <property type="term" value="C:membrane"/>
    <property type="evidence" value="ECO:0007669"/>
    <property type="project" value="UniProtKB-SubCell"/>
</dbReference>
<keyword evidence="2" id="KW-0812">Transmembrane</keyword>
<feature type="transmembrane region" description="Helical" evidence="2">
    <location>
        <begin position="429"/>
        <end position="451"/>
    </location>
</feature>
<name>G3MSI8_AMBMU</name>
<dbReference type="AlphaFoldDB" id="G3MSI8"/>
<reference evidence="4" key="1">
    <citation type="journal article" date="2011" name="PLoS ONE">
        <title>A deep insight into the sialotranscriptome of the gulf coast tick, Amblyomma maculatum.</title>
        <authorList>
            <person name="Karim S."/>
            <person name="Singh P."/>
            <person name="Ribeiro J.M."/>
        </authorList>
    </citation>
    <scope>NUCLEOTIDE SEQUENCE</scope>
    <source>
        <tissue evidence="4">Salivary gland</tissue>
    </source>
</reference>
<sequence length="486" mass="52540">MQLSRTTIAKEPLLVSGDPAFHPGMESSAAKGCQRSRWKWGIRTRQHGPDSIHSWLVAGACALTSCFAMAGRRSSGILFVAMQETFRTNKSDGSWPIMVMGAVIYLAGLITGPVAHRFTARPVIIAGAATAGIGASVSYFATSIGFMTFTLGVVHAIGSGMVFIVAPTVINEHFVKHKGLATGLTYTGVTMSTLFFPKLLEYLTGAYGLRGSLLIFGAVLMNGLAFALFPRTPSWRNNSTETEKIAENTPVSSNEGNRRTLHYGFTIFKEPIFYVIMYSFNAFSLVFDCYVALFVDFAIDRGLPVSTAVTMSSAEAVAEIAGRLMVPVAVDHRLIGNKAVMLLLLGAEGVLLILVPVMPTPWLIFAAALGIAFLVGIGMVLFPMIIASYFGRERLSMSFGMVIASAGLLSFMKPSLLGYFRDKHGAYDWLFIICGSLSLVGTAMWVLVLSLEARHKKMKIQTADLPNNTIITAECRSSIKHQAGTQ</sequence>
<feature type="transmembrane region" description="Helical" evidence="2">
    <location>
        <begin position="209"/>
        <end position="229"/>
    </location>
</feature>
<dbReference type="InterPro" id="IPR020846">
    <property type="entry name" value="MFS_dom"/>
</dbReference>
<comment type="subcellular location">
    <subcellularLocation>
        <location evidence="1">Membrane</location>
        <topology evidence="1">Multi-pass membrane protein</topology>
    </subcellularLocation>
</comment>
<proteinExistence type="evidence at transcript level"/>
<dbReference type="Pfam" id="PF07690">
    <property type="entry name" value="MFS_1"/>
    <property type="match status" value="2"/>
</dbReference>
<dbReference type="InterPro" id="IPR050327">
    <property type="entry name" value="Proton-linked_MCT"/>
</dbReference>
<keyword evidence="2" id="KW-0472">Membrane</keyword>
<evidence type="ECO:0000256" key="1">
    <source>
        <dbReference type="ARBA" id="ARBA00004141"/>
    </source>
</evidence>
<dbReference type="PANTHER" id="PTHR11360:SF303">
    <property type="entry name" value="MAJOR FACILITATOR SUPERFAMILY (MFS) PROFILE DOMAIN-CONTAINING PROTEIN"/>
    <property type="match status" value="1"/>
</dbReference>
<feature type="transmembrane region" description="Helical" evidence="2">
    <location>
        <begin position="123"/>
        <end position="141"/>
    </location>
</feature>
<evidence type="ECO:0000256" key="2">
    <source>
        <dbReference type="SAM" id="Phobius"/>
    </source>
</evidence>
<feature type="transmembrane region" description="Helical" evidence="2">
    <location>
        <begin position="272"/>
        <end position="293"/>
    </location>
</feature>
<dbReference type="InterPro" id="IPR036259">
    <property type="entry name" value="MFS_trans_sf"/>
</dbReference>